<feature type="compositionally biased region" description="Polar residues" evidence="1">
    <location>
        <begin position="81"/>
        <end position="96"/>
    </location>
</feature>
<feature type="compositionally biased region" description="Polar residues" evidence="1">
    <location>
        <begin position="1"/>
        <end position="13"/>
    </location>
</feature>
<feature type="region of interest" description="Disordered" evidence="1">
    <location>
        <begin position="285"/>
        <end position="305"/>
    </location>
</feature>
<feature type="region of interest" description="Disordered" evidence="1">
    <location>
        <begin position="1"/>
        <end position="61"/>
    </location>
</feature>
<sequence>MVTEQTISSSAQKATVRRAPPPSLTSLDRLNPFKIASASTSPNYLTPPVTNIPLSSPPPLSIANDYLNAHVNHKKRHTAGSMKSQASPGANGQSLDSLLVRSHGSPAGRPESQDTRGVATCVDDKGPAFDPAVEVKRQATLTLSTPTISGPEVQGEAAFPSHNSLESKDDTAATALRTISQVTKESSLFGSRRLSRISQALVTAIHQPKAFPGGEEGKVVGASKDLHIDQENDIADSPTSHQVSRPTSHMFKGTHLGFDTPATITLRKASEAYFVVIGGAAIGSSSRPGSISFSPKPNSSDRKPSVALMDFRSKRLTEHRKSLWYSLPLLSDQTPQAESPTKDDDTRQKIIARESTHEPSDIFNNVQRPSAIAEPAVTFTDVHTAPQSFASVPYSRSRSSSTAKKPRRTSSVRIETRSSVHEVIWREDENSSGTSSQGSTSPIQNYKMPQHPGTEAPASSLMITSHSAPGTPSIHLSDPILQVLPQEHIFEWSWSAQKAVAPTSSVSPVDPPLSAPVPKGAVSNPPKRRSVSKESSSSSVESFPPLMDRQNTIEWRRAPLVDLNDPMAGRVTRMWLPQITTNGFEGLRSLGEEPAEFRAGEKQPSMDGPGGSEGVGEQRRRSSAHPYAPARLGLKGSVGSSIGASSRQKMVCFV</sequence>
<accession>A0A8H3FBC4</accession>
<dbReference type="OrthoDB" id="5414327at2759"/>
<evidence type="ECO:0000256" key="1">
    <source>
        <dbReference type="SAM" id="MobiDB-lite"/>
    </source>
</evidence>
<feature type="region of interest" description="Disordered" evidence="1">
    <location>
        <begin position="596"/>
        <end position="645"/>
    </location>
</feature>
<organism evidence="2 3">
    <name type="scientific">Heterodermia speciosa</name>
    <dbReference type="NCBI Taxonomy" id="116794"/>
    <lineage>
        <taxon>Eukaryota</taxon>
        <taxon>Fungi</taxon>
        <taxon>Dikarya</taxon>
        <taxon>Ascomycota</taxon>
        <taxon>Pezizomycotina</taxon>
        <taxon>Lecanoromycetes</taxon>
        <taxon>OSLEUM clade</taxon>
        <taxon>Lecanoromycetidae</taxon>
        <taxon>Caliciales</taxon>
        <taxon>Physciaceae</taxon>
        <taxon>Heterodermia</taxon>
    </lineage>
</organism>
<feature type="compositionally biased region" description="Low complexity" evidence="1">
    <location>
        <begin position="533"/>
        <end position="542"/>
    </location>
</feature>
<keyword evidence="3" id="KW-1185">Reference proteome</keyword>
<feature type="region of interest" description="Disordered" evidence="1">
    <location>
        <begin position="75"/>
        <end position="118"/>
    </location>
</feature>
<feature type="compositionally biased region" description="Low complexity" evidence="1">
    <location>
        <begin position="390"/>
        <end position="403"/>
    </location>
</feature>
<evidence type="ECO:0000313" key="2">
    <source>
        <dbReference type="EMBL" id="CAF9918928.1"/>
    </source>
</evidence>
<proteinExistence type="predicted"/>
<gene>
    <name evidence="2" type="ORF">HETSPECPRED_003875</name>
</gene>
<feature type="region of interest" description="Disordered" evidence="1">
    <location>
        <begin position="390"/>
        <end position="470"/>
    </location>
</feature>
<dbReference type="Proteomes" id="UP000664521">
    <property type="component" value="Unassembled WGS sequence"/>
</dbReference>
<name>A0A8H3FBC4_9LECA</name>
<protein>
    <submittedName>
        <fullName evidence="2">Uncharacterized protein</fullName>
    </submittedName>
</protein>
<dbReference type="EMBL" id="CAJPDS010000023">
    <property type="protein sequence ID" value="CAF9918928.1"/>
    <property type="molecule type" value="Genomic_DNA"/>
</dbReference>
<feature type="compositionally biased region" description="Polar residues" evidence="1">
    <location>
        <begin position="461"/>
        <end position="470"/>
    </location>
</feature>
<dbReference type="AlphaFoldDB" id="A0A8H3FBC4"/>
<comment type="caution">
    <text evidence="2">The sequence shown here is derived from an EMBL/GenBank/DDBJ whole genome shotgun (WGS) entry which is preliminary data.</text>
</comment>
<feature type="region of interest" description="Disordered" evidence="1">
    <location>
        <begin position="503"/>
        <end position="545"/>
    </location>
</feature>
<evidence type="ECO:0000313" key="3">
    <source>
        <dbReference type="Proteomes" id="UP000664521"/>
    </source>
</evidence>
<feature type="compositionally biased region" description="Basic and acidic residues" evidence="1">
    <location>
        <begin position="414"/>
        <end position="429"/>
    </location>
</feature>
<feature type="compositionally biased region" description="Low complexity" evidence="1">
    <location>
        <begin position="431"/>
        <end position="441"/>
    </location>
</feature>
<feature type="compositionally biased region" description="Low complexity" evidence="1">
    <location>
        <begin position="285"/>
        <end position="295"/>
    </location>
</feature>
<reference evidence="2" key="1">
    <citation type="submission" date="2021-03" db="EMBL/GenBank/DDBJ databases">
        <authorList>
            <person name="Tagirdzhanova G."/>
        </authorList>
    </citation>
    <scope>NUCLEOTIDE SEQUENCE</scope>
</reference>